<dbReference type="RefSeq" id="WP_207122776.1">
    <property type="nucleotide sequence ID" value="NZ_BOPO01000004.1"/>
</dbReference>
<organism evidence="2 3">
    <name type="scientific">Actinocatenispora comari</name>
    <dbReference type="NCBI Taxonomy" id="2807577"/>
    <lineage>
        <taxon>Bacteria</taxon>
        <taxon>Bacillati</taxon>
        <taxon>Actinomycetota</taxon>
        <taxon>Actinomycetes</taxon>
        <taxon>Micromonosporales</taxon>
        <taxon>Micromonosporaceae</taxon>
        <taxon>Actinocatenispora</taxon>
    </lineage>
</organism>
<evidence type="ECO:0000256" key="1">
    <source>
        <dbReference type="SAM" id="MobiDB-lite"/>
    </source>
</evidence>
<dbReference type="Proteomes" id="UP000614996">
    <property type="component" value="Unassembled WGS sequence"/>
</dbReference>
<dbReference type="InterPro" id="IPR029063">
    <property type="entry name" value="SAM-dependent_MTases_sf"/>
</dbReference>
<sequence>MTGGTAWRAGRLTPGWGARLVFGHMYEDPRVELAAFPPGSRVLAIASAGDTVAALAAAGHRVTAVDLNPIQLRYAAGRLAGAPPRRGQAERLLAAGRDVLRTVAPAWRPARLAPFLRLTDPADQIAWWDEYLDRSALRLLLRPLRHAALVVRPGLAAAVPDRFDAVLRDRLRDGLSRHPNATNPYLRRLVLGPGPGGPGRQGAARKPDAAADPGRPGGLDHPGGDRSAVPAGSAESAGTPGSAGAVALAGTPGSAESLGTPGTAESLGTPGTAASVGTPGSAAVSPRTAGAAGAAAGTGGVRFVLADVVEQLRAGPAGRYDGVTLSNVADGTTVHFRRRLVAALRHGVRPGGPVVLRGFGATGPLDADLGWRDRTEVDRCPLWGTVSVGTVR</sequence>
<accession>A0A8J4EIN3</accession>
<dbReference type="Gene3D" id="3.40.50.150">
    <property type="entry name" value="Vaccinia Virus protein VP39"/>
    <property type="match status" value="2"/>
</dbReference>
<comment type="caution">
    <text evidence="2">The sequence shown here is derived from an EMBL/GenBank/DDBJ whole genome shotgun (WGS) entry which is preliminary data.</text>
</comment>
<evidence type="ECO:0000313" key="3">
    <source>
        <dbReference type="Proteomes" id="UP000614996"/>
    </source>
</evidence>
<gene>
    <name evidence="2" type="ORF">NUM_03900</name>
</gene>
<evidence type="ECO:0008006" key="4">
    <source>
        <dbReference type="Google" id="ProtNLM"/>
    </source>
</evidence>
<keyword evidence="3" id="KW-1185">Reference proteome</keyword>
<feature type="region of interest" description="Disordered" evidence="1">
    <location>
        <begin position="174"/>
        <end position="286"/>
    </location>
</feature>
<proteinExistence type="predicted"/>
<dbReference type="SUPFAM" id="SSF53335">
    <property type="entry name" value="S-adenosyl-L-methionine-dependent methyltransferases"/>
    <property type="match status" value="1"/>
</dbReference>
<protein>
    <recommendedName>
        <fullName evidence="4">DUF3419 family protein</fullName>
    </recommendedName>
</protein>
<dbReference type="InterPro" id="IPR021829">
    <property type="entry name" value="DUF3419"/>
</dbReference>
<dbReference type="EMBL" id="BOPO01000004">
    <property type="protein sequence ID" value="GIL25135.1"/>
    <property type="molecule type" value="Genomic_DNA"/>
</dbReference>
<dbReference type="AlphaFoldDB" id="A0A8J4EIN3"/>
<dbReference type="Pfam" id="PF11899">
    <property type="entry name" value="DUF3419"/>
    <property type="match status" value="1"/>
</dbReference>
<evidence type="ECO:0000313" key="2">
    <source>
        <dbReference type="EMBL" id="GIL25135.1"/>
    </source>
</evidence>
<reference evidence="3" key="1">
    <citation type="journal article" date="2021" name="Int. J. Syst. Evol. Microbiol.">
        <title>Actinocatenispora comari sp. nov., an endophytic actinomycete isolated from aerial parts of Comarum salesowianum.</title>
        <authorList>
            <person name="Oyunbileg N."/>
            <person name="Iizaka Y."/>
            <person name="Hamada M."/>
            <person name="Davaapurev B.O."/>
            <person name="Fukumoto A."/>
            <person name="Tsetseg B."/>
            <person name="Kato F."/>
            <person name="Tamura T."/>
            <person name="Batkhuu J."/>
            <person name="Anzai Y."/>
        </authorList>
    </citation>
    <scope>NUCLEOTIDE SEQUENCE [LARGE SCALE GENOMIC DNA]</scope>
    <source>
        <strain evidence="3">NUM-2625</strain>
    </source>
</reference>
<name>A0A8J4EIN3_9ACTN</name>